<comment type="caution">
    <text evidence="5">The sequence shown here is derived from an EMBL/GenBank/DDBJ whole genome shotgun (WGS) entry which is preliminary data.</text>
</comment>
<dbReference type="Proteomes" id="UP000535182">
    <property type="component" value="Unassembled WGS sequence"/>
</dbReference>
<dbReference type="SUPFAM" id="SSF51604">
    <property type="entry name" value="Enolase C-terminal domain-like"/>
    <property type="match status" value="1"/>
</dbReference>
<dbReference type="Gene3D" id="3.20.20.120">
    <property type="entry name" value="Enolase-like C-terminal domain"/>
    <property type="match status" value="1"/>
</dbReference>
<proteinExistence type="predicted"/>
<keyword evidence="2" id="KW-0479">Metal-binding</keyword>
<dbReference type="InterPro" id="IPR046945">
    <property type="entry name" value="RHMD-like"/>
</dbReference>
<gene>
    <name evidence="5" type="ORF">HDF14_002717</name>
</gene>
<evidence type="ECO:0000259" key="4">
    <source>
        <dbReference type="Pfam" id="PF13378"/>
    </source>
</evidence>
<comment type="cofactor">
    <cofactor evidence="1">
        <name>Mg(2+)</name>
        <dbReference type="ChEBI" id="CHEBI:18420"/>
    </cofactor>
</comment>
<organism evidence="5 6">
    <name type="scientific">Tunturiibacter gelidiferens</name>
    <dbReference type="NCBI Taxonomy" id="3069689"/>
    <lineage>
        <taxon>Bacteria</taxon>
        <taxon>Pseudomonadati</taxon>
        <taxon>Acidobacteriota</taxon>
        <taxon>Terriglobia</taxon>
        <taxon>Terriglobales</taxon>
        <taxon>Acidobacteriaceae</taxon>
        <taxon>Tunturiibacter</taxon>
    </lineage>
</organism>
<evidence type="ECO:0000313" key="5">
    <source>
        <dbReference type="EMBL" id="MBB5329101.1"/>
    </source>
</evidence>
<dbReference type="GO" id="GO:0016052">
    <property type="term" value="P:carbohydrate catabolic process"/>
    <property type="evidence" value="ECO:0007669"/>
    <property type="project" value="TreeGrafter"/>
</dbReference>
<name>A0A9X0QET3_9BACT</name>
<reference evidence="5 6" key="1">
    <citation type="submission" date="2020-08" db="EMBL/GenBank/DDBJ databases">
        <title>Genomic Encyclopedia of Type Strains, Phase IV (KMG-V): Genome sequencing to study the core and pangenomes of soil and plant-associated prokaryotes.</title>
        <authorList>
            <person name="Whitman W."/>
        </authorList>
    </citation>
    <scope>NUCLEOTIDE SEQUENCE [LARGE SCALE GENOMIC DNA]</scope>
    <source>
        <strain evidence="5 6">X5P2</strain>
    </source>
</reference>
<dbReference type="InterPro" id="IPR036849">
    <property type="entry name" value="Enolase-like_C_sf"/>
</dbReference>
<evidence type="ECO:0000256" key="1">
    <source>
        <dbReference type="ARBA" id="ARBA00001946"/>
    </source>
</evidence>
<evidence type="ECO:0000256" key="3">
    <source>
        <dbReference type="ARBA" id="ARBA00022842"/>
    </source>
</evidence>
<dbReference type="EMBL" id="JACHEB010000005">
    <property type="protein sequence ID" value="MBB5329101.1"/>
    <property type="molecule type" value="Genomic_DNA"/>
</dbReference>
<evidence type="ECO:0000313" key="6">
    <source>
        <dbReference type="Proteomes" id="UP000535182"/>
    </source>
</evidence>
<accession>A0A9X0QET3</accession>
<sequence length="145" mass="16405">MIDANQKWGVEESIVRIRALQEVQPWWMEEPTSPEDILGHARIRRETKPTRIATGEHCHNKVMFKQLMQAQAIDVCQIDSCRVAGVNENLAIILMAKQFGIPVHTREVLGSANMCSIFQRSTSCMFQERCRSGSLNLSTTCTSIL</sequence>
<dbReference type="InterPro" id="IPR029065">
    <property type="entry name" value="Enolase_C-like"/>
</dbReference>
<protein>
    <submittedName>
        <fullName evidence="5">L-alanine-DL-glutamate epimerase-like enolase superfamily enzyme</fullName>
    </submittedName>
</protein>
<dbReference type="PANTHER" id="PTHR13794">
    <property type="entry name" value="ENOLASE SUPERFAMILY, MANDELATE RACEMASE"/>
    <property type="match status" value="1"/>
</dbReference>
<feature type="domain" description="Enolase C-terminal" evidence="4">
    <location>
        <begin position="1"/>
        <end position="105"/>
    </location>
</feature>
<evidence type="ECO:0000256" key="2">
    <source>
        <dbReference type="ARBA" id="ARBA00022723"/>
    </source>
</evidence>
<keyword evidence="6" id="KW-1185">Reference proteome</keyword>
<dbReference type="GO" id="GO:0000287">
    <property type="term" value="F:magnesium ion binding"/>
    <property type="evidence" value="ECO:0007669"/>
    <property type="project" value="TreeGrafter"/>
</dbReference>
<dbReference type="AlphaFoldDB" id="A0A9X0QET3"/>
<dbReference type="GO" id="GO:0016836">
    <property type="term" value="F:hydro-lyase activity"/>
    <property type="evidence" value="ECO:0007669"/>
    <property type="project" value="TreeGrafter"/>
</dbReference>
<dbReference type="PANTHER" id="PTHR13794:SF58">
    <property type="entry name" value="MITOCHONDRIAL ENOLASE SUPERFAMILY MEMBER 1"/>
    <property type="match status" value="1"/>
</dbReference>
<dbReference type="Pfam" id="PF13378">
    <property type="entry name" value="MR_MLE_C"/>
    <property type="match status" value="1"/>
</dbReference>
<keyword evidence="3" id="KW-0460">Magnesium</keyword>